<dbReference type="GO" id="GO:0043138">
    <property type="term" value="F:3'-5' DNA helicase activity"/>
    <property type="evidence" value="ECO:0007669"/>
    <property type="project" value="UniProtKB-EC"/>
</dbReference>
<evidence type="ECO:0000259" key="14">
    <source>
        <dbReference type="PROSITE" id="PS51217"/>
    </source>
</evidence>
<evidence type="ECO:0000256" key="12">
    <source>
        <dbReference type="PROSITE-ProRule" id="PRU00560"/>
    </source>
</evidence>
<dbReference type="GO" id="GO:0003677">
    <property type="term" value="F:DNA binding"/>
    <property type="evidence" value="ECO:0007669"/>
    <property type="project" value="UniProtKB-KW"/>
</dbReference>
<dbReference type="InterPro" id="IPR014016">
    <property type="entry name" value="UvrD-like_ATP-bd"/>
</dbReference>
<protein>
    <recommendedName>
        <fullName evidence="9">DNA 3'-5' helicase</fullName>
        <ecNumber evidence="9">5.6.2.4</ecNumber>
    </recommendedName>
    <alternativeName>
        <fullName evidence="10">DNA 3'-5' helicase II</fullName>
    </alternativeName>
</protein>
<dbReference type="GO" id="GO:0033202">
    <property type="term" value="C:DNA helicase complex"/>
    <property type="evidence" value="ECO:0007669"/>
    <property type="project" value="TreeGrafter"/>
</dbReference>
<dbReference type="InterPro" id="IPR027417">
    <property type="entry name" value="P-loop_NTPase"/>
</dbReference>
<dbReference type="InterPro" id="IPR000212">
    <property type="entry name" value="DNA_helicase_UvrD/REP"/>
</dbReference>
<keyword evidence="2 12" id="KW-0547">Nucleotide-binding</keyword>
<evidence type="ECO:0000256" key="11">
    <source>
        <dbReference type="ARBA" id="ARBA00048988"/>
    </source>
</evidence>
<dbReference type="PANTHER" id="PTHR11070:SF2">
    <property type="entry name" value="ATP-DEPENDENT DNA HELICASE SRS2"/>
    <property type="match status" value="1"/>
</dbReference>
<dbReference type="Gene3D" id="1.10.486.10">
    <property type="entry name" value="PCRA, domain 4"/>
    <property type="match status" value="1"/>
</dbReference>
<organism evidence="15 16">
    <name type="scientific">Ferrovum myxofaciens</name>
    <dbReference type="NCBI Taxonomy" id="416213"/>
    <lineage>
        <taxon>Bacteria</taxon>
        <taxon>Pseudomonadati</taxon>
        <taxon>Pseudomonadota</taxon>
        <taxon>Betaproteobacteria</taxon>
        <taxon>Ferrovales</taxon>
        <taxon>Ferrovaceae</taxon>
        <taxon>Ferrovum</taxon>
    </lineage>
</organism>
<evidence type="ECO:0000256" key="6">
    <source>
        <dbReference type="ARBA" id="ARBA00023125"/>
    </source>
</evidence>
<dbReference type="SUPFAM" id="SSF52540">
    <property type="entry name" value="P-loop containing nucleoside triphosphate hydrolases"/>
    <property type="match status" value="1"/>
</dbReference>
<dbReference type="CDD" id="cd18807">
    <property type="entry name" value="SF1_C_UvrD"/>
    <property type="match status" value="1"/>
</dbReference>
<dbReference type="STRING" id="1789004.FEMY_09590"/>
<keyword evidence="5 12" id="KW-0067">ATP-binding</keyword>
<keyword evidence="6" id="KW-0238">DNA-binding</keyword>
<keyword evidence="3 12" id="KW-0378">Hydrolase</keyword>
<sequence length="721" mass="81198">MAIPMENLLEGLNPQQREAVTWDQGSALILAGAGSGKTRVLTTRMAWLMTTGKNRPEELLAVTFTNKAAREMMTRISSMGNWPLRSLWVGTFHGLCHRFLRLHALDAGLTPQFQIIDGQEQLAALKRVMKALNFDEERVNPRQLQHFVNGHKEQGIRAENAVVSHSAQRPLQEAYLAYEAQCQREGTVDFAELLLRCVELWQHHPVLREHYQARFKTLLVDEFQDTNPLQYRWLRLLCGPASTVFAVGDDDQSIYSFRGAEIENMRHFERDYGVTRVLRLEQNYRSQGTILEAANALIQNNAGRFGKTLWTEGAQGEPIRVYEGETDGDEARFIAHTVIQLRDQGIRLSDMVLLYRSNAQSRALEQALFSLNLPYRVHGGLRFFERQEIRHALAYLRLAVSTEDDAAFLRVVNFPPRGIGARSLENLQVEAQTLRSSLFQATRVSSLAGKAGQGVQRFLQGIDQLAERIHQGQDLPRVIEAVLEVSGLLEHYRQDKEGADRIANLEELVAAAMAFTREEGSGDVLSFLAHATLEAGEHEAAPGSEAIQMMTVHGAKGLEFEVVFVAGLEDGLFPHENALQETRGLEEERRLAYVALTRARSQLYLTHAQSRVLHGQMRYGVRSRFLEEIPESLCHILNPRGKRPELSFGSRALNPMRSSVTPTESVKTGKFHIGQRVRHDKFGEGVVLAREGQGNEGRVQVNFRDVGMKWLALAFARLTSL</sequence>
<evidence type="ECO:0000256" key="7">
    <source>
        <dbReference type="ARBA" id="ARBA00023235"/>
    </source>
</evidence>
<evidence type="ECO:0000256" key="3">
    <source>
        <dbReference type="ARBA" id="ARBA00022801"/>
    </source>
</evidence>
<dbReference type="GO" id="GO:0005524">
    <property type="term" value="F:ATP binding"/>
    <property type="evidence" value="ECO:0007669"/>
    <property type="project" value="UniProtKB-UniRule"/>
</dbReference>
<dbReference type="GO" id="GO:0000725">
    <property type="term" value="P:recombinational repair"/>
    <property type="evidence" value="ECO:0007669"/>
    <property type="project" value="TreeGrafter"/>
</dbReference>
<evidence type="ECO:0000256" key="9">
    <source>
        <dbReference type="ARBA" id="ARBA00034808"/>
    </source>
</evidence>
<comment type="similarity">
    <text evidence="1">Belongs to the helicase family. UvrD subfamily.</text>
</comment>
<dbReference type="Pfam" id="PF13361">
    <property type="entry name" value="UvrD_C"/>
    <property type="match status" value="1"/>
</dbReference>
<dbReference type="CDD" id="cd17932">
    <property type="entry name" value="DEXQc_UvrD"/>
    <property type="match status" value="1"/>
</dbReference>
<dbReference type="Gene3D" id="3.40.50.300">
    <property type="entry name" value="P-loop containing nucleotide triphosphate hydrolases"/>
    <property type="match status" value="2"/>
</dbReference>
<dbReference type="PATRIC" id="fig|1789004.3.peg.974"/>
<comment type="catalytic activity">
    <reaction evidence="8">
        <text>Couples ATP hydrolysis with the unwinding of duplex DNA by translocating in the 3'-5' direction.</text>
        <dbReference type="EC" id="5.6.2.4"/>
    </reaction>
</comment>
<accession>A0A149VZB1</accession>
<evidence type="ECO:0000259" key="13">
    <source>
        <dbReference type="PROSITE" id="PS51198"/>
    </source>
</evidence>
<comment type="caution">
    <text evidence="15">The sequence shown here is derived from an EMBL/GenBank/DDBJ whole genome shotgun (WGS) entry which is preliminary data.</text>
</comment>
<dbReference type="PROSITE" id="PS51217">
    <property type="entry name" value="UVRD_HELICASE_CTER"/>
    <property type="match status" value="1"/>
</dbReference>
<reference evidence="15 16" key="1">
    <citation type="submission" date="2016-01" db="EMBL/GenBank/DDBJ databases">
        <title>Genome sequence of the acidophilic iron oxidising Ferrovum strain Z-31.</title>
        <authorList>
            <person name="Poehlein A."/>
            <person name="Ullrich S.R."/>
            <person name="Schloemann M."/>
            <person name="Muehling M."/>
            <person name="Daniel R."/>
        </authorList>
    </citation>
    <scope>NUCLEOTIDE SEQUENCE [LARGE SCALE GENOMIC DNA]</scope>
    <source>
        <strain evidence="15 16">Z-31</strain>
    </source>
</reference>
<dbReference type="InterPro" id="IPR014017">
    <property type="entry name" value="DNA_helicase_UvrD-like_C"/>
</dbReference>
<evidence type="ECO:0000256" key="10">
    <source>
        <dbReference type="ARBA" id="ARBA00034923"/>
    </source>
</evidence>
<feature type="binding site" evidence="12">
    <location>
        <begin position="31"/>
        <end position="38"/>
    </location>
    <ligand>
        <name>ATP</name>
        <dbReference type="ChEBI" id="CHEBI:30616"/>
    </ligand>
</feature>
<dbReference type="EC" id="5.6.2.4" evidence="9"/>
<dbReference type="Gene3D" id="1.10.10.160">
    <property type="match status" value="1"/>
</dbReference>
<evidence type="ECO:0000256" key="4">
    <source>
        <dbReference type="ARBA" id="ARBA00022806"/>
    </source>
</evidence>
<dbReference type="Proteomes" id="UP000075653">
    <property type="component" value="Unassembled WGS sequence"/>
</dbReference>
<keyword evidence="16" id="KW-1185">Reference proteome</keyword>
<evidence type="ECO:0000256" key="8">
    <source>
        <dbReference type="ARBA" id="ARBA00034617"/>
    </source>
</evidence>
<proteinExistence type="inferred from homology"/>
<name>A0A149VZB1_9PROT</name>
<keyword evidence="4 12" id="KW-0347">Helicase</keyword>
<dbReference type="AlphaFoldDB" id="A0A149VZB1"/>
<dbReference type="PANTHER" id="PTHR11070">
    <property type="entry name" value="UVRD / RECB / PCRA DNA HELICASE FAMILY MEMBER"/>
    <property type="match status" value="1"/>
</dbReference>
<evidence type="ECO:0000313" key="16">
    <source>
        <dbReference type="Proteomes" id="UP000075653"/>
    </source>
</evidence>
<dbReference type="EMBL" id="LRRD01000013">
    <property type="protein sequence ID" value="KXW58560.1"/>
    <property type="molecule type" value="Genomic_DNA"/>
</dbReference>
<evidence type="ECO:0000256" key="1">
    <source>
        <dbReference type="ARBA" id="ARBA00009922"/>
    </source>
</evidence>
<evidence type="ECO:0000256" key="2">
    <source>
        <dbReference type="ARBA" id="ARBA00022741"/>
    </source>
</evidence>
<dbReference type="Pfam" id="PF00580">
    <property type="entry name" value="UvrD-helicase"/>
    <property type="match status" value="1"/>
</dbReference>
<dbReference type="InterPro" id="IPR013986">
    <property type="entry name" value="DExx_box_DNA_helicase_dom_sf"/>
</dbReference>
<dbReference type="PROSITE" id="PS51198">
    <property type="entry name" value="UVRD_HELICASE_ATP_BIND"/>
    <property type="match status" value="1"/>
</dbReference>
<feature type="domain" description="UvrD-like helicase ATP-binding" evidence="13">
    <location>
        <begin position="10"/>
        <end position="287"/>
    </location>
</feature>
<comment type="catalytic activity">
    <reaction evidence="11">
        <text>ATP + H2O = ADP + phosphate + H(+)</text>
        <dbReference type="Rhea" id="RHEA:13065"/>
        <dbReference type="ChEBI" id="CHEBI:15377"/>
        <dbReference type="ChEBI" id="CHEBI:15378"/>
        <dbReference type="ChEBI" id="CHEBI:30616"/>
        <dbReference type="ChEBI" id="CHEBI:43474"/>
        <dbReference type="ChEBI" id="CHEBI:456216"/>
        <dbReference type="EC" id="5.6.2.4"/>
    </reaction>
</comment>
<dbReference type="GO" id="GO:0016887">
    <property type="term" value="F:ATP hydrolysis activity"/>
    <property type="evidence" value="ECO:0007669"/>
    <property type="project" value="RHEA"/>
</dbReference>
<evidence type="ECO:0000256" key="5">
    <source>
        <dbReference type="ARBA" id="ARBA00022840"/>
    </source>
</evidence>
<dbReference type="Pfam" id="PF21196">
    <property type="entry name" value="PcrA_UvrD_tudor"/>
    <property type="match status" value="1"/>
</dbReference>
<gene>
    <name evidence="15" type="primary">uvrD</name>
    <name evidence="15" type="ORF">FEMY_09590</name>
</gene>
<feature type="domain" description="UvrD-like helicase C-terminal" evidence="14">
    <location>
        <begin position="288"/>
        <end position="557"/>
    </location>
</feature>
<dbReference type="GO" id="GO:0005829">
    <property type="term" value="C:cytosol"/>
    <property type="evidence" value="ECO:0007669"/>
    <property type="project" value="TreeGrafter"/>
</dbReference>
<evidence type="ECO:0000313" key="15">
    <source>
        <dbReference type="EMBL" id="KXW58560.1"/>
    </source>
</evidence>
<keyword evidence="7" id="KW-0413">Isomerase</keyword>